<evidence type="ECO:0000256" key="6">
    <source>
        <dbReference type="ARBA" id="ARBA00023146"/>
    </source>
</evidence>
<proteinExistence type="inferred from homology"/>
<comment type="similarity">
    <text evidence="1">Belongs to the class-I aminoacyl-tRNA synthetase family. Glutamate--tRNA ligase type 1 subfamily.</text>
</comment>
<comment type="caution">
    <text evidence="10">The sequence shown here is derived from an EMBL/GenBank/DDBJ whole genome shotgun (WGS) entry which is preliminary data.</text>
</comment>
<evidence type="ECO:0000313" key="11">
    <source>
        <dbReference type="Proteomes" id="UP001629156"/>
    </source>
</evidence>
<accession>A0ABW8Z152</accession>
<evidence type="ECO:0000256" key="2">
    <source>
        <dbReference type="ARBA" id="ARBA00022598"/>
    </source>
</evidence>
<organism evidence="10 11">
    <name type="scientific">Flavobacterium rhizosphaerae</name>
    <dbReference type="NCBI Taxonomy" id="3163298"/>
    <lineage>
        <taxon>Bacteria</taxon>
        <taxon>Pseudomonadati</taxon>
        <taxon>Bacteroidota</taxon>
        <taxon>Flavobacteriia</taxon>
        <taxon>Flavobacteriales</taxon>
        <taxon>Flavobacteriaceae</taxon>
        <taxon>Flavobacterium</taxon>
    </lineage>
</organism>
<keyword evidence="3 7" id="KW-0547">Nucleotide-binding</keyword>
<evidence type="ECO:0000256" key="4">
    <source>
        <dbReference type="ARBA" id="ARBA00022840"/>
    </source>
</evidence>
<keyword evidence="4 7" id="KW-0067">ATP-binding</keyword>
<evidence type="ECO:0000259" key="9">
    <source>
        <dbReference type="Pfam" id="PF19269"/>
    </source>
</evidence>
<keyword evidence="5 7" id="KW-0648">Protein biosynthesis</keyword>
<dbReference type="InterPro" id="IPR020751">
    <property type="entry name" value="aa-tRNA-synth_I_codon-bd_sub2"/>
</dbReference>
<protein>
    <submittedName>
        <fullName evidence="10">Glutamate--tRNA ligase family protein</fullName>
    </submittedName>
</protein>
<evidence type="ECO:0000259" key="8">
    <source>
        <dbReference type="Pfam" id="PF00749"/>
    </source>
</evidence>
<reference evidence="10 11" key="1">
    <citation type="submission" date="2024-06" db="EMBL/GenBank/DDBJ databases">
        <authorList>
            <person name="Kaempfer P."/>
            <person name="Viver T."/>
        </authorList>
    </citation>
    <scope>NUCLEOTIDE SEQUENCE [LARGE SCALE GENOMIC DNA]</scope>
    <source>
        <strain evidence="10 11">ST-119</strain>
    </source>
</reference>
<dbReference type="InterPro" id="IPR045462">
    <property type="entry name" value="aa-tRNA-synth_I_cd-bd"/>
</dbReference>
<feature type="domain" description="Glutamyl/glutaminyl-tRNA synthetase class Ib catalytic" evidence="8">
    <location>
        <begin position="28"/>
        <end position="86"/>
    </location>
</feature>
<evidence type="ECO:0000313" key="10">
    <source>
        <dbReference type="EMBL" id="MFL9845161.1"/>
    </source>
</evidence>
<keyword evidence="11" id="KW-1185">Reference proteome</keyword>
<dbReference type="InterPro" id="IPR008925">
    <property type="entry name" value="aa_tRNA-synth_I_cd-bd_sf"/>
</dbReference>
<dbReference type="SUPFAM" id="SSF48163">
    <property type="entry name" value="An anticodon-binding domain of class I aminoacyl-tRNA synthetases"/>
    <property type="match status" value="1"/>
</dbReference>
<dbReference type="RefSeq" id="WP_408085431.1">
    <property type="nucleotide sequence ID" value="NZ_JBELPZ010000013.1"/>
</dbReference>
<dbReference type="EMBL" id="JBELPZ010000013">
    <property type="protein sequence ID" value="MFL9845161.1"/>
    <property type="molecule type" value="Genomic_DNA"/>
</dbReference>
<sequence length="246" mass="27590">NGKLSKRDGDKFGFPVFPLQWNEDGTSSMGYREEGYLPEAVVNYLALLGWNPGTDQEFFSLDELVQLFDIERVHKAGAKFDPAKIKSFNHHYFQLQDNAEIAKAFSYTLLEKGINRPEEDVIKIVTLVKERASFANELWAQSHFFFEAPTAYDEKATGKQWKEDTGAILKEAATVLENTLDFTSANTESVLKAWIAEKGIGMGKVMAPLRLSLVGELSGPHLFDIIELIGKQETIDRINKAVDILG</sequence>
<evidence type="ECO:0000256" key="3">
    <source>
        <dbReference type="ARBA" id="ARBA00022741"/>
    </source>
</evidence>
<evidence type="ECO:0000256" key="5">
    <source>
        <dbReference type="ARBA" id="ARBA00022917"/>
    </source>
</evidence>
<evidence type="ECO:0000256" key="1">
    <source>
        <dbReference type="ARBA" id="ARBA00007894"/>
    </source>
</evidence>
<evidence type="ECO:0000256" key="7">
    <source>
        <dbReference type="RuleBase" id="RU363037"/>
    </source>
</evidence>
<dbReference type="InterPro" id="IPR020058">
    <property type="entry name" value="Glu/Gln-tRNA-synth_Ib_cat-dom"/>
</dbReference>
<dbReference type="PANTHER" id="PTHR43311:SF2">
    <property type="entry name" value="GLUTAMATE--TRNA LIGASE, MITOCHONDRIAL-RELATED"/>
    <property type="match status" value="1"/>
</dbReference>
<dbReference type="SUPFAM" id="SSF52374">
    <property type="entry name" value="Nucleotidylyl transferase"/>
    <property type="match status" value="1"/>
</dbReference>
<dbReference type="Pfam" id="PF19269">
    <property type="entry name" value="Anticodon_2"/>
    <property type="match status" value="1"/>
</dbReference>
<keyword evidence="6 7" id="KW-0030">Aminoacyl-tRNA synthetase</keyword>
<dbReference type="InterPro" id="IPR020061">
    <property type="entry name" value="Glu_tRNA_lig_a-bdl"/>
</dbReference>
<name>A0ABW8Z152_9FLAO</name>
<dbReference type="Gene3D" id="1.10.1160.10">
    <property type="entry name" value="Glutamyl-trna Synthetase, Domain 2"/>
    <property type="match status" value="1"/>
</dbReference>
<gene>
    <name evidence="10" type="ORF">ABS766_12095</name>
</gene>
<keyword evidence="2 7" id="KW-0436">Ligase</keyword>
<dbReference type="Pfam" id="PF00749">
    <property type="entry name" value="tRNA-synt_1c"/>
    <property type="match status" value="1"/>
</dbReference>
<dbReference type="PANTHER" id="PTHR43311">
    <property type="entry name" value="GLUTAMATE--TRNA LIGASE"/>
    <property type="match status" value="1"/>
</dbReference>
<feature type="domain" description="Aminoacyl-tRNA synthetase class I anticodon-binding" evidence="9">
    <location>
        <begin position="117"/>
        <end position="241"/>
    </location>
</feature>
<dbReference type="Proteomes" id="UP001629156">
    <property type="component" value="Unassembled WGS sequence"/>
</dbReference>
<dbReference type="Gene3D" id="1.10.10.350">
    <property type="match status" value="1"/>
</dbReference>
<dbReference type="InterPro" id="IPR049940">
    <property type="entry name" value="GluQ/Sye"/>
</dbReference>
<feature type="non-terminal residue" evidence="10">
    <location>
        <position position="1"/>
    </location>
</feature>
<dbReference type="GO" id="GO:0016874">
    <property type="term" value="F:ligase activity"/>
    <property type="evidence" value="ECO:0007669"/>
    <property type="project" value="UniProtKB-KW"/>
</dbReference>